<dbReference type="AlphaFoldDB" id="W5JEK5"/>
<feature type="domain" description="Peptidase S1" evidence="3">
    <location>
        <begin position="273"/>
        <end position="513"/>
    </location>
</feature>
<dbReference type="VEuPathDB" id="VectorBase:ADAR2_000421"/>
<evidence type="ECO:0000256" key="1">
    <source>
        <dbReference type="ARBA" id="ARBA00023157"/>
    </source>
</evidence>
<dbReference type="Pfam" id="PF16030">
    <property type="entry name" value="GD_N"/>
    <property type="match status" value="1"/>
</dbReference>
<dbReference type="GO" id="GO:0004252">
    <property type="term" value="F:serine-type endopeptidase activity"/>
    <property type="evidence" value="ECO:0007669"/>
    <property type="project" value="InterPro"/>
</dbReference>
<dbReference type="PROSITE" id="PS00134">
    <property type="entry name" value="TRYPSIN_HIS"/>
    <property type="match status" value="1"/>
</dbReference>
<keyword evidence="1" id="KW-1015">Disulfide bond</keyword>
<dbReference type="Proteomes" id="UP000000673">
    <property type="component" value="Unassembled WGS sequence"/>
</dbReference>
<dbReference type="PANTHER" id="PTHR24260:SF136">
    <property type="entry name" value="GH08193P-RELATED"/>
    <property type="match status" value="1"/>
</dbReference>
<keyword evidence="6" id="KW-1185">Reference proteome</keyword>
<dbReference type="SMART" id="SM00020">
    <property type="entry name" value="Tryp_SPc"/>
    <property type="match status" value="2"/>
</dbReference>
<reference evidence="4" key="3">
    <citation type="journal article" date="2013" name="Nucleic Acids Res.">
        <title>The genome of Anopheles darlingi, the main neotropical malaria vector.</title>
        <authorList>
            <person name="Marinotti O."/>
            <person name="Cerqueira G.C."/>
            <person name="de Almeida L.G."/>
            <person name="Ferro M.I."/>
            <person name="Loreto E.L."/>
            <person name="Zaha A."/>
            <person name="Teixeira S.M."/>
            <person name="Wespiser A.R."/>
            <person name="Almeida E Silva A."/>
            <person name="Schlindwein A.D."/>
            <person name="Pacheco A.C."/>
            <person name="Silva A.L."/>
            <person name="Graveley B.R."/>
            <person name="Walenz B.P."/>
            <person name="Lima Bde A."/>
            <person name="Ribeiro C.A."/>
            <person name="Nunes-Silva C.G."/>
            <person name="de Carvalho C.R."/>
            <person name="Soares C.M."/>
            <person name="de Menezes C.B."/>
            <person name="Matiolli C."/>
            <person name="Caffrey D."/>
            <person name="Araujo D.A."/>
            <person name="de Oliveira D.M."/>
            <person name="Golenbock D."/>
            <person name="Grisard E.C."/>
            <person name="Fantinatti-Garboggini F."/>
            <person name="de Carvalho F.M."/>
            <person name="Barcellos F.G."/>
            <person name="Prosdocimi F."/>
            <person name="May G."/>
            <person name="Azevedo Junior G.M."/>
            <person name="Guimaraes G.M."/>
            <person name="Goldman G.H."/>
            <person name="Padilha I.Q."/>
            <person name="Batista Jda S."/>
            <person name="Ferro J.A."/>
            <person name="Ribeiro J.M."/>
            <person name="Fietto J.L."/>
            <person name="Dabbas K.M."/>
            <person name="Cerdeira L."/>
            <person name="Agnez-Lima L.F."/>
            <person name="Brocchi M."/>
            <person name="de Carvalho M.O."/>
            <person name="Teixeira Mde M."/>
            <person name="Diniz Maia Mde M."/>
            <person name="Goldman M.H."/>
            <person name="Cruz Schneider M.P."/>
            <person name="Felipe M.S."/>
            <person name="Hungria M."/>
            <person name="Nicolas M.F."/>
            <person name="Pereira M."/>
            <person name="Montes M.A."/>
            <person name="Cantao M.E."/>
            <person name="Vincentz M."/>
            <person name="Rafael M.S."/>
            <person name="Silverman N."/>
            <person name="Stoco P.H."/>
            <person name="Souza R.C."/>
            <person name="Vicentini R."/>
            <person name="Gazzinelli R.T."/>
            <person name="Neves Rde O."/>
            <person name="Silva R."/>
            <person name="Astolfi-Filho S."/>
            <person name="Maciel T.E."/>
            <person name="Urmenyi T.P."/>
            <person name="Tadei W.P."/>
            <person name="Camargo E.P."/>
            <person name="de Vasconcelos A.T."/>
        </authorList>
    </citation>
    <scope>NUCLEOTIDE SEQUENCE</scope>
</reference>
<feature type="domain" description="Peptidase S1" evidence="3">
    <location>
        <begin position="527"/>
        <end position="775"/>
    </location>
</feature>
<evidence type="ECO:0000259" key="3">
    <source>
        <dbReference type="PROSITE" id="PS50240"/>
    </source>
</evidence>
<keyword evidence="4" id="KW-0378">Hydrolase</keyword>
<dbReference type="InterPro" id="IPR001314">
    <property type="entry name" value="Peptidase_S1A"/>
</dbReference>
<dbReference type="InterPro" id="IPR031986">
    <property type="entry name" value="GD_N"/>
</dbReference>
<dbReference type="InterPro" id="IPR001254">
    <property type="entry name" value="Trypsin_dom"/>
</dbReference>
<evidence type="ECO:0000313" key="6">
    <source>
        <dbReference type="Proteomes" id="UP000000673"/>
    </source>
</evidence>
<name>W5JEK5_ANODA</name>
<dbReference type="PRINTS" id="PR00722">
    <property type="entry name" value="CHYMOTRYPSIN"/>
</dbReference>
<dbReference type="EMBL" id="ADMH02001371">
    <property type="protein sequence ID" value="ETN62787.1"/>
    <property type="molecule type" value="Genomic_DNA"/>
</dbReference>
<dbReference type="InterPro" id="IPR051333">
    <property type="entry name" value="CLIP_Serine_Protease"/>
</dbReference>
<dbReference type="FunFam" id="2.40.10.10:FF:000068">
    <property type="entry name" value="transmembrane protease serine 2"/>
    <property type="match status" value="2"/>
</dbReference>
<reference evidence="4 6" key="1">
    <citation type="journal article" date="2010" name="BMC Genomics">
        <title>Combination of measures distinguishes pre-miRNAs from other stem-loops in the genome of the newly sequenced Anopheles darlingi.</title>
        <authorList>
            <person name="Mendes N.D."/>
            <person name="Freitas A.T."/>
            <person name="Vasconcelos A.T."/>
            <person name="Sagot M.F."/>
        </authorList>
    </citation>
    <scope>NUCLEOTIDE SEQUENCE</scope>
</reference>
<evidence type="ECO:0000256" key="2">
    <source>
        <dbReference type="ARBA" id="ARBA00024195"/>
    </source>
</evidence>
<dbReference type="Pfam" id="PF00089">
    <property type="entry name" value="Trypsin"/>
    <property type="match status" value="2"/>
</dbReference>
<reference evidence="4" key="2">
    <citation type="submission" date="2010-05" db="EMBL/GenBank/DDBJ databases">
        <authorList>
            <person name="Almeida L.G."/>
            <person name="Nicolas M.F."/>
            <person name="Souza R.C."/>
            <person name="Vasconcelos A.T.R."/>
        </authorList>
    </citation>
    <scope>NUCLEOTIDE SEQUENCE</scope>
</reference>
<dbReference type="GO" id="GO:0006508">
    <property type="term" value="P:proteolysis"/>
    <property type="evidence" value="ECO:0007669"/>
    <property type="project" value="UniProtKB-KW"/>
</dbReference>
<evidence type="ECO:0000313" key="5">
    <source>
        <dbReference type="EnsemblMetazoa" id="ADAC005515-PA"/>
    </source>
</evidence>
<dbReference type="VEuPathDB" id="VectorBase:ADAC005515"/>
<dbReference type="OMA" id="YNIDSFF"/>
<gene>
    <name evidence="4" type="ORF">AND_005515</name>
</gene>
<dbReference type="InterPro" id="IPR009003">
    <property type="entry name" value="Peptidase_S1_PA"/>
</dbReference>
<evidence type="ECO:0000313" key="4">
    <source>
        <dbReference type="EMBL" id="ETN62787.1"/>
    </source>
</evidence>
<organism evidence="4">
    <name type="scientific">Anopheles darlingi</name>
    <name type="common">Mosquito</name>
    <dbReference type="NCBI Taxonomy" id="43151"/>
    <lineage>
        <taxon>Eukaryota</taxon>
        <taxon>Metazoa</taxon>
        <taxon>Ecdysozoa</taxon>
        <taxon>Arthropoda</taxon>
        <taxon>Hexapoda</taxon>
        <taxon>Insecta</taxon>
        <taxon>Pterygota</taxon>
        <taxon>Neoptera</taxon>
        <taxon>Endopterygota</taxon>
        <taxon>Diptera</taxon>
        <taxon>Nematocera</taxon>
        <taxon>Culicoidea</taxon>
        <taxon>Culicidae</taxon>
        <taxon>Anophelinae</taxon>
        <taxon>Anopheles</taxon>
    </lineage>
</organism>
<dbReference type="HOGENOM" id="CLU_361010_0_0_1"/>
<keyword evidence="4" id="KW-0645">Protease</keyword>
<proteinExistence type="inferred from homology"/>
<dbReference type="SUPFAM" id="SSF50494">
    <property type="entry name" value="Trypsin-like serine proteases"/>
    <property type="match status" value="2"/>
</dbReference>
<protein>
    <submittedName>
        <fullName evidence="4">Serine protease</fullName>
    </submittedName>
</protein>
<comment type="similarity">
    <text evidence="2">Belongs to the peptidase S1 family. CLIP subfamily.</text>
</comment>
<reference evidence="5" key="4">
    <citation type="submission" date="2015-06" db="UniProtKB">
        <authorList>
            <consortium name="EnsemblMetazoa"/>
        </authorList>
    </citation>
    <scope>IDENTIFICATION</scope>
</reference>
<dbReference type="PANTHER" id="PTHR24260">
    <property type="match status" value="1"/>
</dbReference>
<dbReference type="InterPro" id="IPR018114">
    <property type="entry name" value="TRYPSIN_HIS"/>
</dbReference>
<sequence length="775" mass="85565">MSETGVVQVGRARCKGYAGCWNLDATLFASKMLLRTCVCLLFAIGPVVYKPVSGQYVSSPCPEIFSYRMDPATDTAFGYIELQNLRIGQLVKLNVDLSIAVAVPKDNVGSITLVKSRSQTFLDILNKRPAQYRVNFPFTNIYPHVLAISVNGQAICTGQKVKGPIVTTINLEHTLYTQVQQLSNGNPNGNSPNQYRPEQQPPIVTQDRIQLPDQQFNTPPPTIVYQQQFTTQRPSFVYQPQQQQPSVYRPQQTPGESLESVCGSVGPLASRLSINGIRSSKGQFPWAAPVFNTAEQPKPQYICGSSIITSQHVVTAAHCMHYPDGAKRGNSQLSVIPGMYNIDSFFDSANQDRGVVQIIMHSDYFFEDTEATDSDIAVLKLDAPVTFNDMVRPICIWSWSDNLEQIVGENGFVSGWGITESGNSKFPSFVTATVVDKRDCSRQLGRFVPPKARTFCADGHGAVPCNGDSGSGLAFKRGTRYYLRGIVSTGQRDMITLLCDTKKYVVYTDVAPFRTCGTVASFKSRLSIKGIRSAKGQFPWTAPLFNTVISTKPKYICGTSIITRRHFLTAAHCVYYENGIQRPPNHFVVVPGMYNIDSFFDEDNQLRDLSRISVHEDYFHEEDMLTDSDIAVLAVSQPIAYNDLVRPICVWRGSSNIGELVGSTGLVSGWGYTETGDASYPSYVSAVVLGYRECSRAFSHIFSSSSRTFCADGKGSVPCHGDSGSGLVFNRGGQFFIRGVVSIGQRDPNTLQCDATKYVIYTDVAAFYEWIIRVL</sequence>
<dbReference type="EnsemblMetazoa" id="ADAC005515-RA">
    <property type="protein sequence ID" value="ADAC005515-PA"/>
    <property type="gene ID" value="ADAC005515"/>
</dbReference>
<dbReference type="eggNOG" id="KOG3627">
    <property type="taxonomic scope" value="Eukaryota"/>
</dbReference>
<dbReference type="Gene3D" id="2.40.10.10">
    <property type="entry name" value="Trypsin-like serine proteases"/>
    <property type="match status" value="2"/>
</dbReference>
<dbReference type="SMR" id="W5JEK5"/>
<accession>W5JEK5</accession>
<dbReference type="PROSITE" id="PS50240">
    <property type="entry name" value="TRYPSIN_DOM"/>
    <property type="match status" value="2"/>
</dbReference>
<dbReference type="STRING" id="43151.W5JEK5"/>
<dbReference type="InterPro" id="IPR043504">
    <property type="entry name" value="Peptidase_S1_PA_chymotrypsin"/>
</dbReference>
<dbReference type="CDD" id="cd00190">
    <property type="entry name" value="Tryp_SPc"/>
    <property type="match status" value="2"/>
</dbReference>